<feature type="repeat" description="ANK" evidence="3">
    <location>
        <begin position="724"/>
        <end position="756"/>
    </location>
</feature>
<keyword evidence="2 3" id="KW-0040">ANK repeat</keyword>
<keyword evidence="1" id="KW-0677">Repeat</keyword>
<dbReference type="InterPro" id="IPR002110">
    <property type="entry name" value="Ankyrin_rpt"/>
</dbReference>
<accession>A0A179I3Q1</accession>
<feature type="repeat" description="ANK" evidence="3">
    <location>
        <begin position="582"/>
        <end position="606"/>
    </location>
</feature>
<reference evidence="5 6" key="1">
    <citation type="submission" date="2016-03" db="EMBL/GenBank/DDBJ databases">
        <title>Fine-scale spatial genetic structure of a fungal parasite of coffee scale insects.</title>
        <authorList>
            <person name="Jackson D."/>
            <person name="Zemenick K.A."/>
            <person name="Malloure B."/>
            <person name="Quandt C.A."/>
            <person name="James T.Y."/>
        </authorList>
    </citation>
    <scope>NUCLEOTIDE SEQUENCE [LARGE SCALE GENOMIC DNA]</scope>
    <source>
        <strain evidence="5 6">UM487</strain>
    </source>
</reference>
<evidence type="ECO:0000256" key="4">
    <source>
        <dbReference type="SAM" id="MobiDB-lite"/>
    </source>
</evidence>
<feature type="repeat" description="ANK" evidence="3">
    <location>
        <begin position="514"/>
        <end position="546"/>
    </location>
</feature>
<dbReference type="PROSITE" id="PS50088">
    <property type="entry name" value="ANK_REPEAT"/>
    <property type="match status" value="10"/>
</dbReference>
<proteinExistence type="predicted"/>
<keyword evidence="6" id="KW-1185">Reference proteome</keyword>
<dbReference type="PROSITE" id="PS50297">
    <property type="entry name" value="ANK_REP_REGION"/>
    <property type="match status" value="8"/>
</dbReference>
<evidence type="ECO:0000256" key="2">
    <source>
        <dbReference type="ARBA" id="ARBA00023043"/>
    </source>
</evidence>
<name>A0A179I3Q1_CORDF</name>
<comment type="caution">
    <text evidence="5">The sequence shown here is derived from an EMBL/GenBank/DDBJ whole genome shotgun (WGS) entry which is preliminary data.</text>
</comment>
<organism evidence="5 6">
    <name type="scientific">Cordyceps confragosa</name>
    <name type="common">Lecanicillium lecanii</name>
    <dbReference type="NCBI Taxonomy" id="2714763"/>
    <lineage>
        <taxon>Eukaryota</taxon>
        <taxon>Fungi</taxon>
        <taxon>Dikarya</taxon>
        <taxon>Ascomycota</taxon>
        <taxon>Pezizomycotina</taxon>
        <taxon>Sordariomycetes</taxon>
        <taxon>Hypocreomycetidae</taxon>
        <taxon>Hypocreales</taxon>
        <taxon>Cordycipitaceae</taxon>
        <taxon>Akanthomyces</taxon>
    </lineage>
</organism>
<protein>
    <submittedName>
        <fullName evidence="5">Uncharacterized protein</fullName>
    </submittedName>
</protein>
<dbReference type="PANTHER" id="PTHR24198:SF165">
    <property type="entry name" value="ANKYRIN REPEAT-CONTAINING PROTEIN-RELATED"/>
    <property type="match status" value="1"/>
</dbReference>
<dbReference type="AlphaFoldDB" id="A0A179I3Q1"/>
<feature type="compositionally biased region" description="Polar residues" evidence="4">
    <location>
        <begin position="935"/>
        <end position="945"/>
    </location>
</feature>
<feature type="repeat" description="ANK" evidence="3">
    <location>
        <begin position="862"/>
        <end position="895"/>
    </location>
</feature>
<feature type="repeat" description="ANK" evidence="3">
    <location>
        <begin position="448"/>
        <end position="480"/>
    </location>
</feature>
<feature type="repeat" description="ANK" evidence="3">
    <location>
        <begin position="760"/>
        <end position="781"/>
    </location>
</feature>
<feature type="repeat" description="ANK" evidence="3">
    <location>
        <begin position="828"/>
        <end position="861"/>
    </location>
</feature>
<feature type="repeat" description="ANK" evidence="3">
    <location>
        <begin position="652"/>
        <end position="685"/>
    </location>
</feature>
<feature type="repeat" description="ANK" evidence="3">
    <location>
        <begin position="686"/>
        <end position="709"/>
    </location>
</feature>
<evidence type="ECO:0000313" key="5">
    <source>
        <dbReference type="EMBL" id="OAQ97345.1"/>
    </source>
</evidence>
<feature type="repeat" description="ANK" evidence="3">
    <location>
        <begin position="548"/>
        <end position="580"/>
    </location>
</feature>
<sequence>MSKTNSVVPQLAISHVDRDRRFFWRFRATSRVTTESSRHPTTSNAATRILASRTRLARLTESLTAMRKPTNTTAQFEMQMVEVRQSAKSLTKAIESAINEIFSHRHRIRDGWFATSRIFWEIDCIVALRQELPGSLQGSSGSLSPAPDERNDKQKVYLEFEDEGTSWKLQDPAALEGLLGLWIWSLKSGQTTTASHFDVPALIAGQVPRKRIIATGPYIPEALAKWFNNENIGLPEKSSQVGLPDRAATGTISPPEYGDPYRPVPYGRKVDAQVRFFGWYGVDGEVAREKKNEVSAWTIETESDLLTLCSQEIFGSFLSGILHVLDDIGTVDIQETQEPFLVERTLISQMMELFTKTGLGSKDDALLCVLPPIITPLHRKRLSLAACLGDAAAVNEVLEANGVDLGTTNDMDDDNETALFLAVRNRHVTIVEALLQKCKLNADVRDRRGRTPLSWAAEAGDIKLVAVLLQHESDPDAQDNVGTPLSWAAKNGHETVVKLMFEAMQADPETAAKDRRTALSWAAKLGYYEIVKLLLDTGKVVPDAEDREGQTPLSLAAQNGFGDVVKLLLDTGKVFSDAEDRRGRTPLSWAAQSGHQEVIRILLTTGRAEPNARDISGRRPILWAANGGHKDALSSLLFETAGKVSVETRDNDGRTPLLWAAECGHTNAVIFLLHEGKAKLDIKDLSGRTPLSWAAQNGYEEIVELLLRKRETTGEVNPDAKDNNGRTPLSRAATNGHAAVVEQLLRYHADEVNPDAEDNDGCTPLSWAARHGREEVIRLLLGDNRVAVNATDEKGRTALIWATEYASEIAVKTLLENSEIDVNAKDVEGKTALMLAVRGSSEGIVTALLKMNGINVNAKDRSGRTALLWAAQRGSENGVRALLNRKEIDIDAEDDGGKTAHDWAEEILRGVAKREHDYSVNLRGVEGDGGLPRSSAETEGTKVQTEQEFRMQLLTLEQQDRNRFEARHEAIVSLLRNARQAESSAKEE</sequence>
<evidence type="ECO:0000256" key="1">
    <source>
        <dbReference type="ARBA" id="ARBA00022737"/>
    </source>
</evidence>
<dbReference type="OrthoDB" id="4860873at2759"/>
<dbReference type="SMART" id="SM00248">
    <property type="entry name" value="ANK"/>
    <property type="match status" value="14"/>
</dbReference>
<dbReference type="Pfam" id="PF12796">
    <property type="entry name" value="Ank_2"/>
    <property type="match status" value="5"/>
</dbReference>
<dbReference type="InterPro" id="IPR036770">
    <property type="entry name" value="Ankyrin_rpt-contain_sf"/>
</dbReference>
<dbReference type="PANTHER" id="PTHR24198">
    <property type="entry name" value="ANKYRIN REPEAT AND PROTEIN KINASE DOMAIN-CONTAINING PROTEIN"/>
    <property type="match status" value="1"/>
</dbReference>
<evidence type="ECO:0000256" key="3">
    <source>
        <dbReference type="PROSITE-ProRule" id="PRU00023"/>
    </source>
</evidence>
<dbReference type="SUPFAM" id="SSF48403">
    <property type="entry name" value="Ankyrin repeat"/>
    <property type="match status" value="2"/>
</dbReference>
<gene>
    <name evidence="5" type="ORF">LLEC1_05057</name>
</gene>
<dbReference type="Gene3D" id="1.25.40.20">
    <property type="entry name" value="Ankyrin repeat-containing domain"/>
    <property type="match status" value="8"/>
</dbReference>
<dbReference type="EMBL" id="LUKN01003511">
    <property type="protein sequence ID" value="OAQ97345.1"/>
    <property type="molecule type" value="Genomic_DNA"/>
</dbReference>
<dbReference type="OMA" id="WTIETES"/>
<feature type="region of interest" description="Disordered" evidence="4">
    <location>
        <begin position="924"/>
        <end position="945"/>
    </location>
</feature>
<evidence type="ECO:0000313" key="6">
    <source>
        <dbReference type="Proteomes" id="UP000243081"/>
    </source>
</evidence>
<dbReference type="Proteomes" id="UP000243081">
    <property type="component" value="Unassembled WGS sequence"/>
</dbReference>